<dbReference type="Pfam" id="PF03020">
    <property type="entry name" value="LEM"/>
    <property type="match status" value="1"/>
</dbReference>
<dbReference type="PANTHER" id="PTHR13428:SF8">
    <property type="entry name" value="LEM DOMAIN-CONTAINING PROTEIN 2"/>
    <property type="match status" value="1"/>
</dbReference>
<feature type="transmembrane region" description="Helical" evidence="2">
    <location>
        <begin position="356"/>
        <end position="381"/>
    </location>
</feature>
<feature type="region of interest" description="Disordered" evidence="1">
    <location>
        <begin position="103"/>
        <end position="190"/>
    </location>
</feature>
<feature type="compositionally biased region" description="Basic and acidic residues" evidence="1">
    <location>
        <begin position="40"/>
        <end position="69"/>
    </location>
</feature>
<feature type="region of interest" description="Disordered" evidence="1">
    <location>
        <begin position="40"/>
        <end position="89"/>
    </location>
</feature>
<dbReference type="SUPFAM" id="SSF63451">
    <property type="entry name" value="LEM domain"/>
    <property type="match status" value="1"/>
</dbReference>
<reference evidence="4 5" key="1">
    <citation type="submission" date="2019-06" db="EMBL/GenBank/DDBJ databases">
        <title>Discovery of a novel chromosome fission-fusion reversal in muntjac.</title>
        <authorList>
            <person name="Mudd A.B."/>
            <person name="Bredeson J.V."/>
            <person name="Baum R."/>
            <person name="Hockemeyer D."/>
            <person name="Rokhsar D.S."/>
        </authorList>
    </citation>
    <scope>NUCLEOTIDE SEQUENCE [LARGE SCALE GENOMIC DNA]</scope>
    <source>
        <strain evidence="4">UCam_UCB_Mr</strain>
        <tissue evidence="4">Fibroblast cell line</tissue>
    </source>
</reference>
<comment type="caution">
    <text evidence="4">The sequence shown here is derived from an EMBL/GenBank/DDBJ whole genome shotgun (WGS) entry which is preliminary data.</text>
</comment>
<feature type="transmembrane region" description="Helical" evidence="2">
    <location>
        <begin position="205"/>
        <end position="223"/>
    </location>
</feature>
<dbReference type="PROSITE" id="PS50954">
    <property type="entry name" value="LEM"/>
    <property type="match status" value="1"/>
</dbReference>
<dbReference type="InterPro" id="IPR011015">
    <property type="entry name" value="LEM/LEM-like_dom_sf"/>
</dbReference>
<dbReference type="EMBL" id="VCEB01000022">
    <property type="protein sequence ID" value="KAB0354596.1"/>
    <property type="molecule type" value="Genomic_DNA"/>
</dbReference>
<dbReference type="PANTHER" id="PTHR13428">
    <property type="entry name" value="INNER NUCLEAR MEMBRANE PROTEIN MAN1 LEM DOMAIN CONTAINING PROTEIN"/>
    <property type="match status" value="1"/>
</dbReference>
<feature type="transmembrane region" description="Helical" evidence="2">
    <location>
        <begin position="387"/>
        <end position="406"/>
    </location>
</feature>
<sequence>MAGLSDLELRRELQALGFQPGPITDTTRDVYRNKLRRLRGEARLRGEERPREAARARGEEARLREEAPLRARPAATSPRAEPWLSPPVSDPAYATPGSYGDFGAPAASWSGTRGLARPAPLRRRASARGSSEEDEDGRPFGRTAPGSSPGLRRWWAAPQASARPPSALLGPDPRPGLRVTRAGPAASARARPEAGRRLERCLSRLLLWASLGLLLVFLGILWVKMGKPSAPQEAEDNNKMQGKAKLCLSRCSRWIFGCMRKSVGTGIPDLRTHLDNFLTMRAGCPFAVNFQVINPARQSLPHTFCGSSSPKTQRGIWVLETGLSASLVMLSAFVLWNPWGWAGSGCVILIRLSHGLVPPVLSALLCLNNWGLCIFISQPGVYRPDSWAHLLAALAVIVVLGVRLSLRPSSQRARGLGGGPSTFRPVPPSRVLVSRIPVSPLAVGCWTSP</sequence>
<dbReference type="AlphaFoldDB" id="A0A5N3VYX6"/>
<protein>
    <recommendedName>
        <fullName evidence="3">LEM domain-containing protein</fullName>
    </recommendedName>
</protein>
<organism evidence="4 5">
    <name type="scientific">Muntiacus reevesi</name>
    <name type="common">Reeves' muntjac</name>
    <name type="synonym">Cervus reevesi</name>
    <dbReference type="NCBI Taxonomy" id="9886"/>
    <lineage>
        <taxon>Eukaryota</taxon>
        <taxon>Metazoa</taxon>
        <taxon>Chordata</taxon>
        <taxon>Craniata</taxon>
        <taxon>Vertebrata</taxon>
        <taxon>Euteleostomi</taxon>
        <taxon>Mammalia</taxon>
        <taxon>Eutheria</taxon>
        <taxon>Laurasiatheria</taxon>
        <taxon>Artiodactyla</taxon>
        <taxon>Ruminantia</taxon>
        <taxon>Pecora</taxon>
        <taxon>Cervidae</taxon>
        <taxon>Muntiacinae</taxon>
        <taxon>Muntiacus</taxon>
    </lineage>
</organism>
<dbReference type="InterPro" id="IPR052277">
    <property type="entry name" value="INM_ESCRT-Associated"/>
</dbReference>
<accession>A0A5N3VYX6</accession>
<keyword evidence="2" id="KW-0472">Membrane</keyword>
<feature type="domain" description="LEM" evidence="3">
    <location>
        <begin position="1"/>
        <end position="42"/>
    </location>
</feature>
<dbReference type="GO" id="GO:0030514">
    <property type="term" value="P:negative regulation of BMP signaling pathway"/>
    <property type="evidence" value="ECO:0007669"/>
    <property type="project" value="TreeGrafter"/>
</dbReference>
<evidence type="ECO:0000256" key="2">
    <source>
        <dbReference type="SAM" id="Phobius"/>
    </source>
</evidence>
<keyword evidence="2" id="KW-1133">Transmembrane helix</keyword>
<evidence type="ECO:0000256" key="1">
    <source>
        <dbReference type="SAM" id="MobiDB-lite"/>
    </source>
</evidence>
<dbReference type="SMART" id="SM00540">
    <property type="entry name" value="LEM"/>
    <property type="match status" value="1"/>
</dbReference>
<dbReference type="InterPro" id="IPR003887">
    <property type="entry name" value="LEM_dom"/>
</dbReference>
<keyword evidence="2" id="KW-0812">Transmembrane</keyword>
<dbReference type="FunFam" id="1.10.720.40:FF:000001">
    <property type="entry name" value="LEM domain containing 2, isoform CRA_a"/>
    <property type="match status" value="1"/>
</dbReference>
<dbReference type="CDD" id="cd12941">
    <property type="entry name" value="LEM_LEMD2"/>
    <property type="match status" value="1"/>
</dbReference>
<feature type="compositionally biased region" description="Low complexity" evidence="1">
    <location>
        <begin position="152"/>
        <end position="167"/>
    </location>
</feature>
<keyword evidence="5" id="KW-1185">Reference proteome</keyword>
<dbReference type="Gene3D" id="1.10.720.40">
    <property type="match status" value="1"/>
</dbReference>
<dbReference type="GO" id="GO:0006998">
    <property type="term" value="P:nuclear envelope organization"/>
    <property type="evidence" value="ECO:0007669"/>
    <property type="project" value="TreeGrafter"/>
</dbReference>
<dbReference type="GO" id="GO:0031490">
    <property type="term" value="F:chromatin DNA binding"/>
    <property type="evidence" value="ECO:0007669"/>
    <property type="project" value="TreeGrafter"/>
</dbReference>
<gene>
    <name evidence="4" type="ORF">FD755_022055</name>
</gene>
<evidence type="ECO:0000259" key="3">
    <source>
        <dbReference type="PROSITE" id="PS50954"/>
    </source>
</evidence>
<proteinExistence type="predicted"/>
<evidence type="ECO:0000313" key="4">
    <source>
        <dbReference type="EMBL" id="KAB0354596.1"/>
    </source>
</evidence>
<dbReference type="Proteomes" id="UP000326062">
    <property type="component" value="Chromosome 22"/>
</dbReference>
<evidence type="ECO:0000313" key="5">
    <source>
        <dbReference type="Proteomes" id="UP000326062"/>
    </source>
</evidence>
<name>A0A5N3VYX6_MUNRE</name>